<accession>A0ABU9ZFG6</accession>
<evidence type="ECO:0000313" key="3">
    <source>
        <dbReference type="Proteomes" id="UP001404845"/>
    </source>
</evidence>
<organism evidence="2 3">
    <name type="scientific">Methylorubrum rhodesianum</name>
    <dbReference type="NCBI Taxonomy" id="29427"/>
    <lineage>
        <taxon>Bacteria</taxon>
        <taxon>Pseudomonadati</taxon>
        <taxon>Pseudomonadota</taxon>
        <taxon>Alphaproteobacteria</taxon>
        <taxon>Hyphomicrobiales</taxon>
        <taxon>Methylobacteriaceae</taxon>
        <taxon>Methylorubrum</taxon>
    </lineage>
</organism>
<gene>
    <name evidence="2" type="ORF">PUR21_20900</name>
</gene>
<evidence type="ECO:0000256" key="1">
    <source>
        <dbReference type="SAM" id="MobiDB-lite"/>
    </source>
</evidence>
<keyword evidence="3" id="KW-1185">Reference proteome</keyword>
<sequence>MSKPTQRPSKRLSLLSDLDDLVEASTGIEADSKDRMLTGGHRGVPSSGRAPAPTRRTSVYLPAATLRRLKEVALARDCKVNDLLVEGAEAVLRESGHLPSPTSQDTS</sequence>
<feature type="region of interest" description="Disordered" evidence="1">
    <location>
        <begin position="31"/>
        <end position="55"/>
    </location>
</feature>
<reference evidence="2 3" key="1">
    <citation type="journal article" date="2023" name="PLoS ONE">
        <title>Complete genome assembly of Hawai'i environmental nontuberculous mycobacteria reveals unexpected co-isolation with methylobacteria.</title>
        <authorList>
            <person name="Hendrix J."/>
            <person name="Epperson L.E."/>
            <person name="Tong E.I."/>
            <person name="Chan Y.L."/>
            <person name="Hasan N.A."/>
            <person name="Dawrs S.N."/>
            <person name="Norton G.J."/>
            <person name="Virdi R."/>
            <person name="Crooks J.L."/>
            <person name="Chan E.D."/>
            <person name="Honda J.R."/>
            <person name="Strong M."/>
        </authorList>
    </citation>
    <scope>NUCLEOTIDE SEQUENCE [LARGE SCALE GENOMIC DNA]</scope>
    <source>
        <strain evidence="2 3">NJH_HI01</strain>
    </source>
</reference>
<dbReference type="EMBL" id="JAQYXL010000001">
    <property type="protein sequence ID" value="MEN3230084.1"/>
    <property type="molecule type" value="Genomic_DNA"/>
</dbReference>
<evidence type="ECO:0000313" key="2">
    <source>
        <dbReference type="EMBL" id="MEN3230084.1"/>
    </source>
</evidence>
<proteinExistence type="predicted"/>
<comment type="caution">
    <text evidence="2">The sequence shown here is derived from an EMBL/GenBank/DDBJ whole genome shotgun (WGS) entry which is preliminary data.</text>
</comment>
<protein>
    <submittedName>
        <fullName evidence="2">Uncharacterized protein</fullName>
    </submittedName>
</protein>
<dbReference type="RefSeq" id="WP_123834324.1">
    <property type="nucleotide sequence ID" value="NZ_JACWCW010000037.1"/>
</dbReference>
<name>A0ABU9ZFG6_9HYPH</name>
<dbReference type="Proteomes" id="UP001404845">
    <property type="component" value="Unassembled WGS sequence"/>
</dbReference>